<name>A0A7L9FFB7_9CREN</name>
<keyword evidence="2" id="KW-0808">Transferase</keyword>
<dbReference type="InParanoid" id="A0A7L9FFB7"/>
<reference evidence="2 3" key="1">
    <citation type="submission" date="2020-10" db="EMBL/GenBank/DDBJ databases">
        <title>Thermofilum lucidum 3507LT sp. nov. a novel member of Thermofilaceae family isolated from Chile hot spring, and proposal of description order Thermofilales.</title>
        <authorList>
            <person name="Zayulina K.S."/>
            <person name="Elcheninov A.G."/>
            <person name="Toshchakov S.V."/>
            <person name="Kublanov I.V."/>
        </authorList>
    </citation>
    <scope>NUCLEOTIDE SEQUENCE [LARGE SCALE GENOMIC DNA]</scope>
    <source>
        <strain evidence="2 3">3507LT</strain>
    </source>
</reference>
<proteinExistence type="predicted"/>
<dbReference type="PANTHER" id="PTHR41700:SF1">
    <property type="entry name" value="N-ACETYLTRANSFERASE DOMAIN-CONTAINING PROTEIN"/>
    <property type="match status" value="1"/>
</dbReference>
<evidence type="ECO:0000313" key="3">
    <source>
        <dbReference type="Proteomes" id="UP000594121"/>
    </source>
</evidence>
<dbReference type="Pfam" id="PF00583">
    <property type="entry name" value="Acetyltransf_1"/>
    <property type="match status" value="1"/>
</dbReference>
<dbReference type="PROSITE" id="PS51186">
    <property type="entry name" value="GNAT"/>
    <property type="match status" value="1"/>
</dbReference>
<dbReference type="InterPro" id="IPR000182">
    <property type="entry name" value="GNAT_dom"/>
</dbReference>
<dbReference type="SUPFAM" id="SSF55729">
    <property type="entry name" value="Acyl-CoA N-acyltransferases (Nat)"/>
    <property type="match status" value="1"/>
</dbReference>
<dbReference type="InterPro" id="IPR038764">
    <property type="entry name" value="GNAT_N_AcTrfase_prd"/>
</dbReference>
<gene>
    <name evidence="2" type="ORF">IG193_06365</name>
</gene>
<evidence type="ECO:0000259" key="1">
    <source>
        <dbReference type="PROSITE" id="PS51186"/>
    </source>
</evidence>
<dbReference type="CDD" id="cd04301">
    <property type="entry name" value="NAT_SF"/>
    <property type="match status" value="1"/>
</dbReference>
<dbReference type="InterPro" id="IPR016181">
    <property type="entry name" value="Acyl_CoA_acyltransferase"/>
</dbReference>
<dbReference type="KEGG" id="thel:IG193_06365"/>
<keyword evidence="3" id="KW-1185">Reference proteome</keyword>
<dbReference type="PANTHER" id="PTHR41700">
    <property type="entry name" value="GCN5-RELATED N-ACETYLTRANSFERASE"/>
    <property type="match status" value="1"/>
</dbReference>
<dbReference type="Proteomes" id="UP000594121">
    <property type="component" value="Chromosome"/>
</dbReference>
<dbReference type="Gene3D" id="3.40.630.30">
    <property type="match status" value="1"/>
</dbReference>
<dbReference type="RefSeq" id="WP_192818349.1">
    <property type="nucleotide sequence ID" value="NZ_CP062310.1"/>
</dbReference>
<organism evidence="2 3">
    <name type="scientific">Infirmifilum lucidum</name>
    <dbReference type="NCBI Taxonomy" id="2776706"/>
    <lineage>
        <taxon>Archaea</taxon>
        <taxon>Thermoproteota</taxon>
        <taxon>Thermoprotei</taxon>
        <taxon>Thermofilales</taxon>
        <taxon>Thermofilaceae</taxon>
        <taxon>Infirmifilum</taxon>
    </lineage>
</organism>
<sequence length="294" mass="34253">MSNGGIQFVVPSDPSLFRQIMDVMKDAWSMPDYTEAVPPHVMKAIVDNGGFLEVAIHNGRVVGFVLGFIGYDREYGYYHYSHMLGVLKEYRGKNIAFELKLHQREWSMKRGYNLVVWTFDPHQGLNARFNFGKLGVISRKFYENYYGEITDGINIGLPTDRFKVEWWITSKRVEGRISGRDRPPTYDEVKDVAYPFIATEKREGIITPLKILQDFSKDLVLLEFPGDINALRAKCFECALKWKIMFREAIQNLLRNGYIVVEHVPLVEEGERHNFYLLARSPLEEILRGEYPWR</sequence>
<dbReference type="AlphaFoldDB" id="A0A7L9FFB7"/>
<feature type="domain" description="N-acetyltransferase" evidence="1">
    <location>
        <begin position="7"/>
        <end position="160"/>
    </location>
</feature>
<dbReference type="GeneID" id="59149503"/>
<protein>
    <submittedName>
        <fullName evidence="2">GNAT family N-acetyltransferase</fullName>
    </submittedName>
</protein>
<evidence type="ECO:0000313" key="2">
    <source>
        <dbReference type="EMBL" id="QOJ78377.1"/>
    </source>
</evidence>
<dbReference type="EMBL" id="CP062310">
    <property type="protein sequence ID" value="QOJ78377.1"/>
    <property type="molecule type" value="Genomic_DNA"/>
</dbReference>
<dbReference type="GO" id="GO:0016747">
    <property type="term" value="F:acyltransferase activity, transferring groups other than amino-acyl groups"/>
    <property type="evidence" value="ECO:0007669"/>
    <property type="project" value="InterPro"/>
</dbReference>
<accession>A0A7L9FFB7</accession>